<protein>
    <submittedName>
        <fullName evidence="3">Uncharacterized protein</fullName>
    </submittedName>
</protein>
<feature type="region of interest" description="Disordered" evidence="2">
    <location>
        <begin position="802"/>
        <end position="885"/>
    </location>
</feature>
<sequence>MDPVMALRICSSAASRRWKISLRQAVRSFSTAAVDTHSPAAFPDAMPIKASPSPDLEIDIGGGQKLMRYPELDHIKTMKSSDLRRLCESAVATKNTTLELWIAIAQRALESADSLKVCYYKLIVMQEILMEAKRSSILRAALAQLQGTHYHRQVTKLEESFRAAMEWGDEASTEQIQKELYSARRRLAAHEAYFRGCLEALREVDHLQRRKYEAERQNNFVQARILHRDMEIRLRLLHDRLSSHAGAQVLLTGPSPQDSRADLEKVQSLASTNVTVPTAPVFAWTASERRLLNKAREFNQRMEGSLMNDEEELRHKYDKLMVEMLDQQTESAEGGDRAPDSTTSSAKTDESAVNPVMFDVERRLAELKADQSFLSDPKKGDKAPLGPWRQLVASNGKRGDFVAQLRPFRYLAAAMEWGDEASTEQIQKELYSARRRLAAHEAYFRGCLEALREVDHLQRRKYEAERQNNFVQARILHRDMEIRLRLLHDRLSSHAGAQVLLTGPSPQDSRADLEKVQSLASTNVTVPTAPVFAWTASERRLLNKAREFNQRMEGSLMNDEEELRHKYDKLMVEMLDQQTESEEGGDRAPNSTTSSAKTDESAVDPVMFDVERRLAELKADQAFLSDPKKGDKAPLGPWRQLVASNGKRGDFVAQLRPFRYLTLLADARPNSEQLKASLKKLGDRQPWLDIPRHFPVAFAAVTVDSASANEEMEEVCSFPVLSDPYNEFCDGYGLTRGESNTWTTHLFLMRLRLKEETPSMQIAGVLTDLDPSDATQGFEFLLEQEREFLQEVQQRIGKVLMGTEGDDDQSDQQPRQLTDDEKLLQRLERKKRRARDMRFRQGGRKRRPVDEADGGEVDEGSWGAGLVAEGPSVDDGSRQGGYEFW</sequence>
<evidence type="ECO:0000256" key="1">
    <source>
        <dbReference type="SAM" id="Coils"/>
    </source>
</evidence>
<dbReference type="EMBL" id="CDMY01000336">
    <property type="protein sequence ID" value="CEM03266.1"/>
    <property type="molecule type" value="Genomic_DNA"/>
</dbReference>
<dbReference type="AlphaFoldDB" id="A0A0G4EX63"/>
<dbReference type="VEuPathDB" id="CryptoDB:Vbra_21114"/>
<proteinExistence type="predicted"/>
<reference evidence="3 4" key="1">
    <citation type="submission" date="2014-11" db="EMBL/GenBank/DDBJ databases">
        <authorList>
            <person name="Zhu J."/>
            <person name="Qi W."/>
            <person name="Song R."/>
        </authorList>
    </citation>
    <scope>NUCLEOTIDE SEQUENCE [LARGE SCALE GENOMIC DNA]</scope>
</reference>
<keyword evidence="4" id="KW-1185">Reference proteome</keyword>
<feature type="compositionally biased region" description="Basic residues" evidence="2">
    <location>
        <begin position="828"/>
        <end position="847"/>
    </location>
</feature>
<evidence type="ECO:0000313" key="3">
    <source>
        <dbReference type="EMBL" id="CEM03266.1"/>
    </source>
</evidence>
<accession>A0A0G4EX63</accession>
<name>A0A0G4EX63_VITBC</name>
<feature type="compositionally biased region" description="Basic and acidic residues" evidence="2">
    <location>
        <begin position="817"/>
        <end position="827"/>
    </location>
</feature>
<feature type="region of interest" description="Disordered" evidence="2">
    <location>
        <begin position="577"/>
        <end position="601"/>
    </location>
</feature>
<feature type="region of interest" description="Disordered" evidence="2">
    <location>
        <begin position="327"/>
        <end position="352"/>
    </location>
</feature>
<evidence type="ECO:0000256" key="2">
    <source>
        <dbReference type="SAM" id="MobiDB-lite"/>
    </source>
</evidence>
<feature type="coiled-coil region" evidence="1">
    <location>
        <begin position="197"/>
        <end position="224"/>
    </location>
</feature>
<evidence type="ECO:0000313" key="4">
    <source>
        <dbReference type="Proteomes" id="UP000041254"/>
    </source>
</evidence>
<keyword evidence="1" id="KW-0175">Coiled coil</keyword>
<organism evidence="3 4">
    <name type="scientific">Vitrella brassicaformis (strain CCMP3155)</name>
    <dbReference type="NCBI Taxonomy" id="1169540"/>
    <lineage>
        <taxon>Eukaryota</taxon>
        <taxon>Sar</taxon>
        <taxon>Alveolata</taxon>
        <taxon>Colpodellida</taxon>
        <taxon>Vitrellaceae</taxon>
        <taxon>Vitrella</taxon>
    </lineage>
</organism>
<dbReference type="Proteomes" id="UP000041254">
    <property type="component" value="Unassembled WGS sequence"/>
</dbReference>
<gene>
    <name evidence="3" type="ORF">Vbra_21114</name>
</gene>
<feature type="coiled-coil region" evidence="1">
    <location>
        <begin position="447"/>
        <end position="474"/>
    </location>
</feature>
<dbReference type="InParanoid" id="A0A0G4EX63"/>